<evidence type="ECO:0000313" key="10">
    <source>
        <dbReference type="Proteomes" id="UP000679284"/>
    </source>
</evidence>
<sequence>MTDTTIAAAEQSIAKGSASFAAAARLFDRRTREDCVMLYAWCRHCDDVIDGQDHGMAQTATFREGQAQRLAELRQQTAQALAGTPEGPVFEALARVAERNAIPALHPNQLLDGFAMDVAERRYRTMQDLLDYCYHVAGVVGVMMAQIMGVRDPAVLDRASDLGIGFQLTNIARDVMEDRAAGRCYIPDELLTTRDRDDLYRAALRLLDEAEAYYDSALAGMGRLPPRSALAIAAARRVYRAIGLKLRGGGPAAWDRRISTTKAEKAAMFAAAPSDVLRSRFRAERPRQGLYQRPS</sequence>
<dbReference type="AlphaFoldDB" id="A0A8J8MSU0"/>
<dbReference type="GO" id="GO:0016117">
    <property type="term" value="P:carotenoid biosynthetic process"/>
    <property type="evidence" value="ECO:0007669"/>
    <property type="project" value="UniProtKB-KW"/>
</dbReference>
<evidence type="ECO:0000256" key="4">
    <source>
        <dbReference type="ARBA" id="ARBA00006251"/>
    </source>
</evidence>
<dbReference type="FunFam" id="1.10.600.10:FF:000020">
    <property type="entry name" value="Phytoene synthase"/>
    <property type="match status" value="1"/>
</dbReference>
<dbReference type="PROSITE" id="PS01044">
    <property type="entry name" value="SQUALEN_PHYTOEN_SYN_1"/>
    <property type="match status" value="1"/>
</dbReference>
<dbReference type="Pfam" id="PF00494">
    <property type="entry name" value="SQS_PSY"/>
    <property type="match status" value="1"/>
</dbReference>
<reference evidence="9" key="1">
    <citation type="submission" date="2020-01" db="EMBL/GenBank/DDBJ databases">
        <authorList>
            <person name="Yang Y."/>
            <person name="Kwon Y.M."/>
        </authorList>
    </citation>
    <scope>NUCLEOTIDE SEQUENCE</scope>
    <source>
        <strain evidence="9">PG104</strain>
    </source>
</reference>
<dbReference type="GO" id="GO:0004311">
    <property type="term" value="F:geranylgeranyl diphosphate synthase activity"/>
    <property type="evidence" value="ECO:0007669"/>
    <property type="project" value="InterPro"/>
</dbReference>
<dbReference type="RefSeq" id="WP_211783042.1">
    <property type="nucleotide sequence ID" value="NZ_CP047289.1"/>
</dbReference>
<dbReference type="InterPro" id="IPR002060">
    <property type="entry name" value="Squ/phyt_synthse"/>
</dbReference>
<evidence type="ECO:0000256" key="1">
    <source>
        <dbReference type="ARBA" id="ARBA00001936"/>
    </source>
</evidence>
<evidence type="ECO:0000256" key="5">
    <source>
        <dbReference type="ARBA" id="ARBA00022679"/>
    </source>
</evidence>
<dbReference type="CDD" id="cd00683">
    <property type="entry name" value="Trans_IPPS_HH"/>
    <property type="match status" value="1"/>
</dbReference>
<dbReference type="SFLD" id="SFLDG01018">
    <property type="entry name" value="Squalene/Phytoene_Synthase_Lik"/>
    <property type="match status" value="1"/>
</dbReference>
<comment type="pathway">
    <text evidence="3">Carotenoid biosynthesis; phytoene biosynthesis.</text>
</comment>
<dbReference type="Proteomes" id="UP000679284">
    <property type="component" value="Chromosome"/>
</dbReference>
<dbReference type="SFLD" id="SFLDS00005">
    <property type="entry name" value="Isoprenoid_Synthase_Type_I"/>
    <property type="match status" value="1"/>
</dbReference>
<comment type="cofactor">
    <cofactor evidence="2">
        <name>Mg(2+)</name>
        <dbReference type="ChEBI" id="CHEBI:18420"/>
    </cofactor>
</comment>
<gene>
    <name evidence="9" type="ORF">GR316_05850</name>
</gene>
<proteinExistence type="inferred from homology"/>
<dbReference type="PANTHER" id="PTHR31480">
    <property type="entry name" value="BIFUNCTIONAL LYCOPENE CYCLASE/PHYTOENE SYNTHASE"/>
    <property type="match status" value="1"/>
</dbReference>
<dbReference type="InterPro" id="IPR008949">
    <property type="entry name" value="Isoprenoid_synthase_dom_sf"/>
</dbReference>
<dbReference type="InterPro" id="IPR019845">
    <property type="entry name" value="Squalene/phytoene_synthase_CS"/>
</dbReference>
<comment type="cofactor">
    <cofactor evidence="8">
        <name>ATP</name>
        <dbReference type="ChEBI" id="CHEBI:30616"/>
    </cofactor>
</comment>
<evidence type="ECO:0000313" key="9">
    <source>
        <dbReference type="EMBL" id="QUS35824.1"/>
    </source>
</evidence>
<dbReference type="KEGG" id="fap:GR316_05850"/>
<dbReference type="Gene3D" id="1.10.600.10">
    <property type="entry name" value="Farnesyl Diphosphate Synthase"/>
    <property type="match status" value="1"/>
</dbReference>
<dbReference type="PROSITE" id="PS01045">
    <property type="entry name" value="SQUALEN_PHYTOEN_SYN_2"/>
    <property type="match status" value="1"/>
</dbReference>
<evidence type="ECO:0000256" key="7">
    <source>
        <dbReference type="ARBA" id="ARBA00023211"/>
    </source>
</evidence>
<evidence type="ECO:0000256" key="2">
    <source>
        <dbReference type="ARBA" id="ARBA00001946"/>
    </source>
</evidence>
<organism evidence="9 10">
    <name type="scientific">Falsirhodobacter algicola</name>
    <dbReference type="NCBI Taxonomy" id="2692330"/>
    <lineage>
        <taxon>Bacteria</taxon>
        <taxon>Pseudomonadati</taxon>
        <taxon>Pseudomonadota</taxon>
        <taxon>Alphaproteobacteria</taxon>
        <taxon>Rhodobacterales</taxon>
        <taxon>Paracoccaceae</taxon>
        <taxon>Falsirhodobacter</taxon>
    </lineage>
</organism>
<dbReference type="GO" id="GO:0051996">
    <property type="term" value="F:squalene synthase [NAD(P)H] activity"/>
    <property type="evidence" value="ECO:0007669"/>
    <property type="project" value="InterPro"/>
</dbReference>
<evidence type="ECO:0000256" key="6">
    <source>
        <dbReference type="ARBA" id="ARBA00022746"/>
    </source>
</evidence>
<evidence type="ECO:0000256" key="8">
    <source>
        <dbReference type="ARBA" id="ARBA00053028"/>
    </source>
</evidence>
<accession>A0A8J8MSU0</accession>
<dbReference type="SFLD" id="SFLDG01212">
    <property type="entry name" value="Phytoene_synthase_like"/>
    <property type="match status" value="1"/>
</dbReference>
<dbReference type="InterPro" id="IPR033904">
    <property type="entry name" value="Trans_IPPS_HH"/>
</dbReference>
<protein>
    <submittedName>
        <fullName evidence="9">Squalene/phytoene synthase family protein</fullName>
    </submittedName>
</protein>
<keyword evidence="5" id="KW-0808">Transferase</keyword>
<evidence type="ECO:0000256" key="3">
    <source>
        <dbReference type="ARBA" id="ARBA00004684"/>
    </source>
</evidence>
<dbReference type="EMBL" id="CP047289">
    <property type="protein sequence ID" value="QUS35824.1"/>
    <property type="molecule type" value="Genomic_DNA"/>
</dbReference>
<name>A0A8J8MSU0_9RHOB</name>
<dbReference type="SUPFAM" id="SSF48576">
    <property type="entry name" value="Terpenoid synthases"/>
    <property type="match status" value="1"/>
</dbReference>
<keyword evidence="10" id="KW-1185">Reference proteome</keyword>
<comment type="cofactor">
    <cofactor evidence="1">
        <name>Mn(2+)</name>
        <dbReference type="ChEBI" id="CHEBI:29035"/>
    </cofactor>
</comment>
<dbReference type="InterPro" id="IPR044843">
    <property type="entry name" value="Trans_IPPS_bact-type"/>
</dbReference>
<keyword evidence="7" id="KW-0464">Manganese</keyword>
<comment type="similarity">
    <text evidence="4">Belongs to the phytoene/squalene synthase family.</text>
</comment>
<keyword evidence="6" id="KW-0125">Carotenoid biosynthesis</keyword>